<comment type="caution">
    <text evidence="6">The sequence shown here is derived from an EMBL/GenBank/DDBJ whole genome shotgun (WGS) entry which is preliminary data.</text>
</comment>
<comment type="similarity">
    <text evidence="2 5">Belongs to the UTP11 family.</text>
</comment>
<dbReference type="RefSeq" id="XP_067066843.1">
    <property type="nucleotide sequence ID" value="XM_067213351.1"/>
</dbReference>
<accession>A0A1J4MCI7</accession>
<evidence type="ECO:0000256" key="1">
    <source>
        <dbReference type="ARBA" id="ARBA00004604"/>
    </source>
</evidence>
<comment type="subcellular location">
    <subcellularLocation>
        <location evidence="1 5">Nucleus</location>
        <location evidence="1 5">Nucleolus</location>
    </subcellularLocation>
</comment>
<sequence>MSSLKHSIHRRVHLERATPANRLRFGILERRQDYKLRANRYHEKERLFQALREKARTRNPDEFHFNMINSRLNKGRYEKVEKNCINESLSREEKKLMSSQNLSYIRYRKSIDDKKIEKMASELQIIGYSTERKHLFFSDDENEVNSNCNNTIDKNLTKKIVKTITKSYKMLNDTIIRSSKLEKIEGKLELQKNLLEKGRRKKIIDNNGKVNFVWYPKRKK</sequence>
<dbReference type="PANTHER" id="PTHR12838:SF0">
    <property type="entry name" value="U3 SMALL NUCLEOLAR RNA-ASSOCIATED PROTEIN 11-RELATED"/>
    <property type="match status" value="1"/>
</dbReference>
<dbReference type="AlphaFoldDB" id="A0A1J4MCI7"/>
<gene>
    <name evidence="6" type="ORF">cand_031250</name>
</gene>
<protein>
    <recommendedName>
        <fullName evidence="5">U3 small nucleolar RNA-associated protein 11</fullName>
        <shortName evidence="5">U3 snoRNA-associated protein 11</shortName>
    </recommendedName>
</protein>
<dbReference type="GeneID" id="92367309"/>
<evidence type="ECO:0000256" key="4">
    <source>
        <dbReference type="ARBA" id="ARBA00023242"/>
    </source>
</evidence>
<evidence type="ECO:0000256" key="2">
    <source>
        <dbReference type="ARBA" id="ARBA00008105"/>
    </source>
</evidence>
<dbReference type="PIRSF" id="PIRSF015952">
    <property type="entry name" value="U3snoRNP11"/>
    <property type="match status" value="1"/>
</dbReference>
<organism evidence="6 7">
    <name type="scientific">Cryptosporidium andersoni</name>
    <dbReference type="NCBI Taxonomy" id="117008"/>
    <lineage>
        <taxon>Eukaryota</taxon>
        <taxon>Sar</taxon>
        <taxon>Alveolata</taxon>
        <taxon>Apicomplexa</taxon>
        <taxon>Conoidasida</taxon>
        <taxon>Coccidia</taxon>
        <taxon>Eucoccidiorida</taxon>
        <taxon>Eimeriorina</taxon>
        <taxon>Cryptosporidiidae</taxon>
        <taxon>Cryptosporidium</taxon>
    </lineage>
</organism>
<keyword evidence="3 5" id="KW-0698">rRNA processing</keyword>
<reference evidence="6 7" key="1">
    <citation type="submission" date="2016-10" db="EMBL/GenBank/DDBJ databases">
        <title>Reductive evolution of mitochondrial metabolism and differential evolution of invasion-related proteins in Cryptosporidium.</title>
        <authorList>
            <person name="Liu S."/>
            <person name="Roellig D.M."/>
            <person name="Guo Y."/>
            <person name="Li N."/>
            <person name="Frace M.A."/>
            <person name="Tang K."/>
            <person name="Zhang L."/>
            <person name="Feng Y."/>
            <person name="Xiao L."/>
        </authorList>
    </citation>
    <scope>NUCLEOTIDE SEQUENCE [LARGE SCALE GENOMIC DNA]</scope>
    <source>
        <strain evidence="6">30847</strain>
    </source>
</reference>
<dbReference type="InterPro" id="IPR007144">
    <property type="entry name" value="SSU_processome_Utp11"/>
</dbReference>
<dbReference type="GO" id="GO:0006364">
    <property type="term" value="P:rRNA processing"/>
    <property type="evidence" value="ECO:0007669"/>
    <property type="project" value="UniProtKB-UniRule"/>
</dbReference>
<evidence type="ECO:0000313" key="6">
    <source>
        <dbReference type="EMBL" id="OII71946.1"/>
    </source>
</evidence>
<keyword evidence="4 5" id="KW-0539">Nucleus</keyword>
<comment type="function">
    <text evidence="5">Involved in nucleolar processing of pre-18S ribosomal RNA.</text>
</comment>
<dbReference type="OrthoDB" id="29058at2759"/>
<comment type="subunit">
    <text evidence="5">Component of the ribosomal small subunit (SSU) processome.</text>
</comment>
<dbReference type="GO" id="GO:0032040">
    <property type="term" value="C:small-subunit processome"/>
    <property type="evidence" value="ECO:0007669"/>
    <property type="project" value="UniProtKB-UniRule"/>
</dbReference>
<proteinExistence type="inferred from homology"/>
<dbReference type="PANTHER" id="PTHR12838">
    <property type="entry name" value="U3 SMALL NUCLEOLAR RNA-ASSOCIATED PROTEIN 11"/>
    <property type="match status" value="1"/>
</dbReference>
<dbReference type="EMBL" id="LRBS01000120">
    <property type="protein sequence ID" value="OII71946.1"/>
    <property type="molecule type" value="Genomic_DNA"/>
</dbReference>
<dbReference type="VEuPathDB" id="CryptoDB:cand_031250"/>
<name>A0A1J4MCI7_9CRYT</name>
<dbReference type="Proteomes" id="UP000186804">
    <property type="component" value="Unassembled WGS sequence"/>
</dbReference>
<evidence type="ECO:0000256" key="3">
    <source>
        <dbReference type="ARBA" id="ARBA00022552"/>
    </source>
</evidence>
<evidence type="ECO:0000313" key="7">
    <source>
        <dbReference type="Proteomes" id="UP000186804"/>
    </source>
</evidence>
<keyword evidence="7" id="KW-1185">Reference proteome</keyword>
<dbReference type="Pfam" id="PF03998">
    <property type="entry name" value="Utp11"/>
    <property type="match status" value="2"/>
</dbReference>
<evidence type="ECO:0000256" key="5">
    <source>
        <dbReference type="PIRNR" id="PIRNR015952"/>
    </source>
</evidence>